<gene>
    <name evidence="6" type="primary">frr</name>
    <name evidence="9" type="ORF">SAMN05443545_102433</name>
</gene>
<evidence type="ECO:0000256" key="3">
    <source>
        <dbReference type="ARBA" id="ARBA00022490"/>
    </source>
</evidence>
<accession>A0A1H2VJP6</accession>
<dbReference type="NCBIfam" id="TIGR00496">
    <property type="entry name" value="frr"/>
    <property type="match status" value="1"/>
</dbReference>
<keyword evidence="10" id="KW-1185">Reference proteome</keyword>
<evidence type="ECO:0000256" key="7">
    <source>
        <dbReference type="SAM" id="Coils"/>
    </source>
</evidence>
<evidence type="ECO:0000313" key="10">
    <source>
        <dbReference type="Proteomes" id="UP000198500"/>
    </source>
</evidence>
<comment type="function">
    <text evidence="5 6">Responsible for the release of ribosomes from messenger RNA at the termination of protein biosynthesis. May increase the efficiency of translation by recycling ribosomes from one round of translation to another.</text>
</comment>
<keyword evidence="7" id="KW-0175">Coiled coil</keyword>
<dbReference type="RefSeq" id="WP_092568485.1">
    <property type="nucleotide sequence ID" value="NZ_BMXH01000002.1"/>
</dbReference>
<dbReference type="Pfam" id="PF01765">
    <property type="entry name" value="RRF"/>
    <property type="match status" value="1"/>
</dbReference>
<organism evidence="9 10">
    <name type="scientific">Aidingimonas halophila</name>
    <dbReference type="NCBI Taxonomy" id="574349"/>
    <lineage>
        <taxon>Bacteria</taxon>
        <taxon>Pseudomonadati</taxon>
        <taxon>Pseudomonadota</taxon>
        <taxon>Gammaproteobacteria</taxon>
        <taxon>Oceanospirillales</taxon>
        <taxon>Halomonadaceae</taxon>
        <taxon>Aidingimonas</taxon>
    </lineage>
</organism>
<proteinExistence type="inferred from homology"/>
<dbReference type="SUPFAM" id="SSF55194">
    <property type="entry name" value="Ribosome recycling factor, RRF"/>
    <property type="match status" value="1"/>
</dbReference>
<keyword evidence="3 6" id="KW-0963">Cytoplasm</keyword>
<comment type="similarity">
    <text evidence="2 6">Belongs to the RRF family.</text>
</comment>
<dbReference type="Gene3D" id="3.30.1360.40">
    <property type="match status" value="1"/>
</dbReference>
<feature type="coiled-coil region" evidence="7">
    <location>
        <begin position="114"/>
        <end position="152"/>
    </location>
</feature>
<evidence type="ECO:0000256" key="1">
    <source>
        <dbReference type="ARBA" id="ARBA00004496"/>
    </source>
</evidence>
<dbReference type="InterPro" id="IPR023584">
    <property type="entry name" value="Ribosome_recyc_fac_dom"/>
</dbReference>
<evidence type="ECO:0000256" key="6">
    <source>
        <dbReference type="HAMAP-Rule" id="MF_00040"/>
    </source>
</evidence>
<dbReference type="FunFam" id="3.30.1360.40:FF:000001">
    <property type="entry name" value="Ribosome-recycling factor"/>
    <property type="match status" value="1"/>
</dbReference>
<evidence type="ECO:0000313" key="9">
    <source>
        <dbReference type="EMBL" id="SDW68517.1"/>
    </source>
</evidence>
<dbReference type="GO" id="GO:0002184">
    <property type="term" value="P:cytoplasmic translational termination"/>
    <property type="evidence" value="ECO:0007669"/>
    <property type="project" value="TreeGrafter"/>
</dbReference>
<evidence type="ECO:0000259" key="8">
    <source>
        <dbReference type="Pfam" id="PF01765"/>
    </source>
</evidence>
<dbReference type="OrthoDB" id="9804006at2"/>
<dbReference type="GO" id="GO:0043023">
    <property type="term" value="F:ribosomal large subunit binding"/>
    <property type="evidence" value="ECO:0007669"/>
    <property type="project" value="TreeGrafter"/>
</dbReference>
<dbReference type="InterPro" id="IPR036191">
    <property type="entry name" value="RRF_sf"/>
</dbReference>
<dbReference type="Gene3D" id="1.10.132.20">
    <property type="entry name" value="Ribosome-recycling factor"/>
    <property type="match status" value="1"/>
</dbReference>
<evidence type="ECO:0000256" key="5">
    <source>
        <dbReference type="ARBA" id="ARBA00025050"/>
    </source>
</evidence>
<dbReference type="HAMAP" id="MF_00040">
    <property type="entry name" value="RRF"/>
    <property type="match status" value="1"/>
</dbReference>
<sequence>MINDIKQDAEKRMKKSLDALHANFNKIRTGRAHTSLLDSVMVEYYGTEMPINQVASVNVEDARTLSVVPWEKSMVPKVEKAIMTSDLGLNPATAGDVIRVPMPMLTEETRKGYIKQARSEAEQTRVAIRNVRRDANNDLKALMKDKSISEDEEHGAMDAIQKLTDKYIAEVDKLLETKEHDLMQV</sequence>
<evidence type="ECO:0000256" key="2">
    <source>
        <dbReference type="ARBA" id="ARBA00005912"/>
    </source>
</evidence>
<keyword evidence="4 6" id="KW-0648">Protein biosynthesis</keyword>
<dbReference type="CDD" id="cd00520">
    <property type="entry name" value="RRF"/>
    <property type="match status" value="1"/>
</dbReference>
<reference evidence="9 10" key="1">
    <citation type="submission" date="2016-10" db="EMBL/GenBank/DDBJ databases">
        <authorList>
            <person name="de Groot N.N."/>
        </authorList>
    </citation>
    <scope>NUCLEOTIDE SEQUENCE [LARGE SCALE GENOMIC DNA]</scope>
    <source>
        <strain evidence="9 10">DSM 19219</strain>
    </source>
</reference>
<evidence type="ECO:0000256" key="4">
    <source>
        <dbReference type="ARBA" id="ARBA00022917"/>
    </source>
</evidence>
<feature type="domain" description="Ribosome recycling factor" evidence="8">
    <location>
        <begin position="21"/>
        <end position="183"/>
    </location>
</feature>
<protein>
    <recommendedName>
        <fullName evidence="6">Ribosome-recycling factor</fullName>
        <shortName evidence="6">RRF</shortName>
    </recommendedName>
    <alternativeName>
        <fullName evidence="6">Ribosome-releasing factor</fullName>
    </alternativeName>
</protein>
<dbReference type="STRING" id="574349.SAMN05443545_102433"/>
<dbReference type="GO" id="GO:0005829">
    <property type="term" value="C:cytosol"/>
    <property type="evidence" value="ECO:0007669"/>
    <property type="project" value="GOC"/>
</dbReference>
<comment type="subcellular location">
    <subcellularLocation>
        <location evidence="1 6">Cytoplasm</location>
    </subcellularLocation>
</comment>
<dbReference type="InterPro" id="IPR002661">
    <property type="entry name" value="Ribosome_recyc_fac"/>
</dbReference>
<dbReference type="AlphaFoldDB" id="A0A1H2VJP6"/>
<dbReference type="FunFam" id="1.10.132.20:FF:000001">
    <property type="entry name" value="Ribosome-recycling factor"/>
    <property type="match status" value="1"/>
</dbReference>
<dbReference type="Proteomes" id="UP000198500">
    <property type="component" value="Unassembled WGS sequence"/>
</dbReference>
<dbReference type="EMBL" id="FNNI01000002">
    <property type="protein sequence ID" value="SDW68517.1"/>
    <property type="molecule type" value="Genomic_DNA"/>
</dbReference>
<dbReference type="PANTHER" id="PTHR20982">
    <property type="entry name" value="RIBOSOME RECYCLING FACTOR"/>
    <property type="match status" value="1"/>
</dbReference>
<name>A0A1H2VJP6_9GAMM</name>
<dbReference type="PANTHER" id="PTHR20982:SF3">
    <property type="entry name" value="MITOCHONDRIAL RIBOSOME RECYCLING FACTOR PSEUDO 1"/>
    <property type="match status" value="1"/>
</dbReference>